<organism evidence="8 9">
    <name type="scientific">Lentilactobacillus kisonensis DSM 19906 = JCM 15041</name>
    <dbReference type="NCBI Taxonomy" id="1423766"/>
    <lineage>
        <taxon>Bacteria</taxon>
        <taxon>Bacillati</taxon>
        <taxon>Bacillota</taxon>
        <taxon>Bacilli</taxon>
        <taxon>Lactobacillales</taxon>
        <taxon>Lactobacillaceae</taxon>
        <taxon>Lentilactobacillus</taxon>
    </lineage>
</organism>
<evidence type="ECO:0000313" key="9">
    <source>
        <dbReference type="Proteomes" id="UP000051439"/>
    </source>
</evidence>
<dbReference type="Pfam" id="PF00194">
    <property type="entry name" value="Carb_anhydrase"/>
    <property type="match status" value="1"/>
</dbReference>
<name>A0A0R1P1F3_9LACO</name>
<comment type="similarity">
    <text evidence="1">Belongs to the alpha-carbonic anhydrase family.</text>
</comment>
<comment type="catalytic activity">
    <reaction evidence="6">
        <text>hydrogencarbonate + H(+) = CO2 + H2O</text>
        <dbReference type="Rhea" id="RHEA:10748"/>
        <dbReference type="ChEBI" id="CHEBI:15377"/>
        <dbReference type="ChEBI" id="CHEBI:15378"/>
        <dbReference type="ChEBI" id="CHEBI:16526"/>
        <dbReference type="ChEBI" id="CHEBI:17544"/>
        <dbReference type="EC" id="4.2.1.1"/>
    </reaction>
</comment>
<dbReference type="PANTHER" id="PTHR18952:SF265">
    <property type="entry name" value="CARBONIC ANHYDRASE"/>
    <property type="match status" value="1"/>
</dbReference>
<feature type="domain" description="Alpha-carbonic anhydrase" evidence="7">
    <location>
        <begin position="3"/>
        <end position="212"/>
    </location>
</feature>
<gene>
    <name evidence="8" type="ORF">FC98_GL002267</name>
</gene>
<proteinExistence type="inferred from homology"/>
<dbReference type="EC" id="4.2.1.1" evidence="2"/>
<protein>
    <recommendedName>
        <fullName evidence="2">carbonic anhydrase</fullName>
        <ecNumber evidence="2">4.2.1.1</ecNumber>
    </recommendedName>
</protein>
<evidence type="ECO:0000256" key="2">
    <source>
        <dbReference type="ARBA" id="ARBA00012925"/>
    </source>
</evidence>
<keyword evidence="4" id="KW-0862">Zinc</keyword>
<sequence>MTHMLDYTHQEQWQNGFGTQQSPIEIKTLAAVKMTGALQFKTTSRYQLQKEIDDQTTIRLPGNGQAEIFGRPFAFQQVHFHAPSEHVIDGKHDPLEVHLVHQNAIGQLAVVALMVQVGAADPVFQQIITSFHAGTTASTNSQIDQWLPDRPVGFHYLGSLTTPPLTEGVEWLVVTNPKVTISETQLDWFKQQFRFDNRQVQALNGRKVERYS</sequence>
<evidence type="ECO:0000256" key="5">
    <source>
        <dbReference type="ARBA" id="ARBA00023239"/>
    </source>
</evidence>
<dbReference type="PANTHER" id="PTHR18952">
    <property type="entry name" value="CARBONIC ANHYDRASE"/>
    <property type="match status" value="1"/>
</dbReference>
<dbReference type="InterPro" id="IPR036398">
    <property type="entry name" value="CA_dom_sf"/>
</dbReference>
<evidence type="ECO:0000259" key="7">
    <source>
        <dbReference type="PROSITE" id="PS51144"/>
    </source>
</evidence>
<dbReference type="SMART" id="SM01057">
    <property type="entry name" value="Carb_anhydrase"/>
    <property type="match status" value="1"/>
</dbReference>
<accession>A0A0R1P1F3</accession>
<dbReference type="PROSITE" id="PS51144">
    <property type="entry name" value="ALPHA_CA_2"/>
    <property type="match status" value="1"/>
</dbReference>
<keyword evidence="5" id="KW-0456">Lyase</keyword>
<evidence type="ECO:0000256" key="6">
    <source>
        <dbReference type="ARBA" id="ARBA00048348"/>
    </source>
</evidence>
<reference evidence="8 9" key="1">
    <citation type="journal article" date="2015" name="Genome Announc.">
        <title>Expanding the biotechnology potential of lactobacilli through comparative genomics of 213 strains and associated genera.</title>
        <authorList>
            <person name="Sun Z."/>
            <person name="Harris H.M."/>
            <person name="McCann A."/>
            <person name="Guo C."/>
            <person name="Argimon S."/>
            <person name="Zhang W."/>
            <person name="Yang X."/>
            <person name="Jeffery I.B."/>
            <person name="Cooney J.C."/>
            <person name="Kagawa T.F."/>
            <person name="Liu W."/>
            <person name="Song Y."/>
            <person name="Salvetti E."/>
            <person name="Wrobel A."/>
            <person name="Rasinkangas P."/>
            <person name="Parkhill J."/>
            <person name="Rea M.C."/>
            <person name="O'Sullivan O."/>
            <person name="Ritari J."/>
            <person name="Douillard F.P."/>
            <person name="Paul Ross R."/>
            <person name="Yang R."/>
            <person name="Briner A.E."/>
            <person name="Felis G.E."/>
            <person name="de Vos W.M."/>
            <person name="Barrangou R."/>
            <person name="Klaenhammer T.R."/>
            <person name="Caufield P.W."/>
            <person name="Cui Y."/>
            <person name="Zhang H."/>
            <person name="O'Toole P.W."/>
        </authorList>
    </citation>
    <scope>NUCLEOTIDE SEQUENCE [LARGE SCALE GENOMIC DNA]</scope>
    <source>
        <strain evidence="8 9">DSM 19906</strain>
    </source>
</reference>
<dbReference type="AlphaFoldDB" id="A0A0R1P1F3"/>
<dbReference type="Gene3D" id="3.10.200.10">
    <property type="entry name" value="Alpha carbonic anhydrase"/>
    <property type="match status" value="1"/>
</dbReference>
<dbReference type="CDD" id="cd03124">
    <property type="entry name" value="alpha_CA_prokaryotic_like"/>
    <property type="match status" value="1"/>
</dbReference>
<dbReference type="SUPFAM" id="SSF51069">
    <property type="entry name" value="Carbonic anhydrase"/>
    <property type="match status" value="1"/>
</dbReference>
<dbReference type="InterPro" id="IPR001148">
    <property type="entry name" value="CA_dom"/>
</dbReference>
<dbReference type="EMBL" id="AZEB01000005">
    <property type="protein sequence ID" value="KRL22667.1"/>
    <property type="molecule type" value="Genomic_DNA"/>
</dbReference>
<dbReference type="Proteomes" id="UP000051439">
    <property type="component" value="Unassembled WGS sequence"/>
</dbReference>
<dbReference type="GO" id="GO:0004089">
    <property type="term" value="F:carbonate dehydratase activity"/>
    <property type="evidence" value="ECO:0007669"/>
    <property type="project" value="UniProtKB-EC"/>
</dbReference>
<dbReference type="InterPro" id="IPR041891">
    <property type="entry name" value="Alpha_CA_prokaryot-like"/>
</dbReference>
<dbReference type="PATRIC" id="fig|1423766.4.peg.2349"/>
<evidence type="ECO:0000313" key="8">
    <source>
        <dbReference type="EMBL" id="KRL22667.1"/>
    </source>
</evidence>
<dbReference type="GO" id="GO:0008270">
    <property type="term" value="F:zinc ion binding"/>
    <property type="evidence" value="ECO:0007669"/>
    <property type="project" value="InterPro"/>
</dbReference>
<keyword evidence="3" id="KW-0479">Metal-binding</keyword>
<evidence type="ECO:0000256" key="4">
    <source>
        <dbReference type="ARBA" id="ARBA00022833"/>
    </source>
</evidence>
<comment type="caution">
    <text evidence="8">The sequence shown here is derived from an EMBL/GenBank/DDBJ whole genome shotgun (WGS) entry which is preliminary data.</text>
</comment>
<dbReference type="InterPro" id="IPR023561">
    <property type="entry name" value="Carbonic_anhydrase_a-class"/>
</dbReference>
<evidence type="ECO:0000256" key="3">
    <source>
        <dbReference type="ARBA" id="ARBA00022723"/>
    </source>
</evidence>
<evidence type="ECO:0000256" key="1">
    <source>
        <dbReference type="ARBA" id="ARBA00010718"/>
    </source>
</evidence>
<keyword evidence="9" id="KW-1185">Reference proteome</keyword>